<feature type="compositionally biased region" description="Polar residues" evidence="1">
    <location>
        <begin position="54"/>
        <end position="70"/>
    </location>
</feature>
<feature type="compositionally biased region" description="Acidic residues" evidence="1">
    <location>
        <begin position="214"/>
        <end position="229"/>
    </location>
</feature>
<gene>
    <name evidence="2" type="ORF">BVU17_02330</name>
</gene>
<dbReference type="KEGG" id="hta:BVU17_02330"/>
<feature type="region of interest" description="Disordered" evidence="1">
    <location>
        <begin position="54"/>
        <end position="244"/>
    </location>
</feature>
<feature type="compositionally biased region" description="Basic and acidic residues" evidence="1">
    <location>
        <begin position="351"/>
        <end position="368"/>
    </location>
</feature>
<feature type="region of interest" description="Disordered" evidence="1">
    <location>
        <begin position="316"/>
        <end position="385"/>
    </location>
</feature>
<feature type="compositionally biased region" description="Basic and acidic residues" evidence="1">
    <location>
        <begin position="323"/>
        <end position="336"/>
    </location>
</feature>
<evidence type="ECO:0000256" key="1">
    <source>
        <dbReference type="SAM" id="MobiDB-lite"/>
    </source>
</evidence>
<feature type="compositionally biased region" description="Acidic residues" evidence="1">
    <location>
        <begin position="373"/>
        <end position="385"/>
    </location>
</feature>
<proteinExistence type="predicted"/>
<keyword evidence="3" id="KW-1185">Reference proteome</keyword>
<feature type="compositionally biased region" description="Low complexity" evidence="1">
    <location>
        <begin position="79"/>
        <end position="94"/>
    </location>
</feature>
<dbReference type="AlphaFoldDB" id="A0A2H4ZVB2"/>
<dbReference type="OrthoDB" id="222216at2157"/>
<dbReference type="EMBL" id="CP019154">
    <property type="protein sequence ID" value="AUG46413.1"/>
    <property type="molecule type" value="Genomic_DNA"/>
</dbReference>
<feature type="compositionally biased region" description="Basic and acidic residues" evidence="1">
    <location>
        <begin position="177"/>
        <end position="188"/>
    </location>
</feature>
<feature type="compositionally biased region" description="Polar residues" evidence="1">
    <location>
        <begin position="140"/>
        <end position="149"/>
    </location>
</feature>
<dbReference type="Proteomes" id="UP000242917">
    <property type="component" value="Chromosome I"/>
</dbReference>
<evidence type="ECO:0000313" key="2">
    <source>
        <dbReference type="EMBL" id="AUG46413.1"/>
    </source>
</evidence>
<reference evidence="2 3" key="1">
    <citation type="submission" date="2017-01" db="EMBL/GenBank/DDBJ databases">
        <title>A Red Light-Sensitive Sensory Rhodopsin I From Haloarcula taiwanensis, A New Haloarchaeon Isolated From Taiwan.</title>
        <authorList>
            <person name="Yang C.-S."/>
            <person name="Han Y.-A."/>
            <person name="Chen P.-C."/>
            <person name="Ng W.V."/>
            <person name="Chen T.-W."/>
        </authorList>
    </citation>
    <scope>NUCLEOTIDE SEQUENCE [LARGE SCALE GENOMIC DNA]</scope>
    <source>
        <strain evidence="2 3">Taiwanensis</strain>
    </source>
</reference>
<accession>A0A2H4ZVB2</accession>
<evidence type="ECO:0000313" key="3">
    <source>
        <dbReference type="Proteomes" id="UP000242917"/>
    </source>
</evidence>
<feature type="compositionally biased region" description="Basic and acidic residues" evidence="1">
    <location>
        <begin position="150"/>
        <end position="159"/>
    </location>
</feature>
<feature type="compositionally biased region" description="Basic and acidic residues" evidence="1">
    <location>
        <begin position="197"/>
        <end position="210"/>
    </location>
</feature>
<protein>
    <submittedName>
        <fullName evidence="2">Uncharacterized protein</fullName>
    </submittedName>
</protein>
<name>A0A2H4ZVB2_9EURY</name>
<organism evidence="2 3">
    <name type="scientific">Haloarcula taiwanensis</name>
    <dbReference type="NCBI Taxonomy" id="1932004"/>
    <lineage>
        <taxon>Archaea</taxon>
        <taxon>Methanobacteriati</taxon>
        <taxon>Methanobacteriota</taxon>
        <taxon>Stenosarchaea group</taxon>
        <taxon>Halobacteria</taxon>
        <taxon>Halobacteriales</taxon>
        <taxon>Haloarculaceae</taxon>
        <taxon>Haloarcula</taxon>
    </lineage>
</organism>
<sequence length="385" mass="41591">MAASEETDSSQPADPSTVAELEALPYSEKQRLAGEHGYGRIVGVEEAELENFLTDTLALSESENVDSGNDSEPEGGTQTVTNSESTSASTETQTDAISVGHEGKEKLSPEGAPDDEGTAVEPPSGVDLDGLSPDDLEPSESASPANQSENSEHAEKPEQQEQNDSSENSEDSGGLLDRIRGNSDRSTDEIVAEADSEGERQRREEVRETFADAFGEESGESGDSAEEQPDSGGDHSPAGTQQASGMVVDETVVKHLIGMPFSMTATMTDWEGWELSEQEKAANAELFIAMCDEHDVDVGPTAMFALSMLGTAGGRAMRYRRHRDTDPVETDRKQSEDPPDFNDDVTAVRGQDGRRDRRDTRAEHRAEQSENSAESEFDFEDSSTW</sequence>